<evidence type="ECO:0000256" key="1">
    <source>
        <dbReference type="SAM" id="MobiDB-lite"/>
    </source>
</evidence>
<name>A0A7I9VI85_9BACT</name>
<reference evidence="3" key="1">
    <citation type="journal article" date="2020" name="Appl. Environ. Microbiol.">
        <title>Diazotrophic Anaeromyxobacter Isolates from Soils.</title>
        <authorList>
            <person name="Masuda Y."/>
            <person name="Yamanaka H."/>
            <person name="Xu Z.X."/>
            <person name="Shiratori Y."/>
            <person name="Aono T."/>
            <person name="Amachi S."/>
            <person name="Senoo K."/>
            <person name="Itoh H."/>
        </authorList>
    </citation>
    <scope>NUCLEOTIDE SEQUENCE [LARGE SCALE GENOMIC DNA]</scope>
    <source>
        <strain evidence="3">R267</strain>
    </source>
</reference>
<comment type="caution">
    <text evidence="2">The sequence shown here is derived from an EMBL/GenBank/DDBJ whole genome shotgun (WGS) entry which is preliminary data.</text>
</comment>
<evidence type="ECO:0000313" key="3">
    <source>
        <dbReference type="Proteomes" id="UP000503640"/>
    </source>
</evidence>
<feature type="compositionally biased region" description="Polar residues" evidence="1">
    <location>
        <begin position="204"/>
        <end position="215"/>
    </location>
</feature>
<sequence>MNRREGMPWYYSDAAVGGLVALLAIMVTTILATRDRYERQLVVIDPTRTRVLFEEGSGEPHRAILSLLSTGNRPTVIRDVRLVAADGKPFVSYRGADRIAPALPFRLDAPDERVVTLELTDREAQQLDHIDVEFLGGTKPVRWPYIRLSAAATGTSSASAILSTAPAATDTTTAPDHAGDVLTPVQKPTAPKAEQLQVGEKATDTLTPAPTSRPK</sequence>
<feature type="region of interest" description="Disordered" evidence="1">
    <location>
        <begin position="168"/>
        <end position="215"/>
    </location>
</feature>
<dbReference type="AlphaFoldDB" id="A0A7I9VI85"/>
<dbReference type="Proteomes" id="UP000503640">
    <property type="component" value="Unassembled WGS sequence"/>
</dbReference>
<organism evidence="2 3">
    <name type="scientific">Anaeromyxobacter diazotrophicus</name>
    <dbReference type="NCBI Taxonomy" id="2590199"/>
    <lineage>
        <taxon>Bacteria</taxon>
        <taxon>Pseudomonadati</taxon>
        <taxon>Myxococcota</taxon>
        <taxon>Myxococcia</taxon>
        <taxon>Myxococcales</taxon>
        <taxon>Cystobacterineae</taxon>
        <taxon>Anaeromyxobacteraceae</taxon>
        <taxon>Anaeromyxobacter</taxon>
    </lineage>
</organism>
<evidence type="ECO:0000313" key="2">
    <source>
        <dbReference type="EMBL" id="GEJ56126.1"/>
    </source>
</evidence>
<accession>A0A7I9VI85</accession>
<gene>
    <name evidence="2" type="ORF">AMYX_08670</name>
</gene>
<protein>
    <submittedName>
        <fullName evidence="2">Uncharacterized protein</fullName>
    </submittedName>
</protein>
<proteinExistence type="predicted"/>
<dbReference type="EMBL" id="BJTG01000002">
    <property type="protein sequence ID" value="GEJ56126.1"/>
    <property type="molecule type" value="Genomic_DNA"/>
</dbReference>
<keyword evidence="3" id="KW-1185">Reference proteome</keyword>